<dbReference type="EMBL" id="JOJR01000017">
    <property type="protein sequence ID" value="RCN51062.1"/>
    <property type="molecule type" value="Genomic_DNA"/>
</dbReference>
<feature type="compositionally biased region" description="Basic residues" evidence="1">
    <location>
        <begin position="394"/>
        <end position="415"/>
    </location>
</feature>
<feature type="region of interest" description="Disordered" evidence="1">
    <location>
        <begin position="842"/>
        <end position="862"/>
    </location>
</feature>
<keyword evidence="3" id="KW-1185">Reference proteome</keyword>
<feature type="compositionally biased region" description="Low complexity" evidence="1">
    <location>
        <begin position="298"/>
        <end position="312"/>
    </location>
</feature>
<sequence length="1037" mass="115887">MCPISGVLLQKLWRAYGNIEKIREEIVLIKVVFTSKTSTRRVKVTHFSDGDESSVTVVSSHRHTDGAPTPTVESEASTTVAPVRSSSHDAVIEQFKSLHKRESIASSVQDQEEQNHRKYQEHNSSAAGIGDGVKSVKVTQHGFDSTASHLKHSHSQQEAPEDLHVLRYKEFDHQPLQMTSDSGSVHVVERHEHHAEYHSGGTEIHTHESEDEPFTFEKVEYVTEKTEVEPCIERISHENVEIEGFQQKSAQASQAHSRAASESYSQGKLRSTSQHSSHHSSSHEVSQQQYALQERAKQSSQQSLASTTKSSTKAYEPYAQVADSHDYKQTKDIVVSEHELVPHVVGPKVRDDPRPVTLQDQGVYKFTEYKFVSRSDQQKDGSAHVQKSSESETHRRHSQTRHTHKEHKEHRHTRAKPIDVDSLRSSSQDDIEIRTEMHMSPASTLVRQSQRPDPDLPPETGAVKMLTQRIEHGESNKHHSKTTKEIDIFESLDANKNYQGEDIPRSEINEQNRHTFHELYYRGPVDAANTHSDHKQYRYSTVINTVHDGHVQQHVEPYQDVHLRHVGQTSGRQSFQESNQHLVNLRHVDQTSGRQSIHESGQQQVNLRHVDQTSGRQSIHESGQHLVNLRHVGQTSGRQSINESSQQLVNLRHVGQVSGRETSQQASNIHQATKDFRGQSIQSSYSQGRSERSQHHQETSKQVHSYSTSHNASGPLVCTCNSCAIHGRNAQHHTGEVTKREEVRELDYSRGGYQKSTSQMSQTSHAANKFVGSGAVVQKTDQHDDGRTHKRTSSIHRIEDVVHSTGGVHVGGVVGNVVDTRSAQGEVYTRRTAYPAPQVQQRSVTSLVSSPPTAAARMSRPQSDEKFNSLRVVKNVRSFVSEWGQKDFVPPYPAGVQMKVSSPTRNPVTPTFTETKVTTTTHSVSGGGSGSAVQRVPLPGMTKSRTESAAQAHTQVTKEQTIVKAEAHHVGKADAAAHQQIVSTTTIHAPVDQTEMEESFTLVPVSVRRADYESKSAQSYKVTRSSKMKPMIDVFSV</sequence>
<feature type="compositionally biased region" description="Polar residues" evidence="1">
    <location>
        <begin position="702"/>
        <end position="711"/>
    </location>
</feature>
<protein>
    <submittedName>
        <fullName evidence="2">Uncharacterized protein</fullName>
    </submittedName>
</protein>
<comment type="caution">
    <text evidence="2">The sequence shown here is derived from an EMBL/GenBank/DDBJ whole genome shotgun (WGS) entry which is preliminary data.</text>
</comment>
<name>A0A368H382_ANCCA</name>
<feature type="compositionally biased region" description="Low complexity" evidence="1">
    <location>
        <begin position="246"/>
        <end position="263"/>
    </location>
</feature>
<feature type="region of interest" description="Disordered" evidence="1">
    <location>
        <begin position="592"/>
        <end position="620"/>
    </location>
</feature>
<dbReference type="OrthoDB" id="5877269at2759"/>
<feature type="compositionally biased region" description="Polar residues" evidence="1">
    <location>
        <begin position="592"/>
        <end position="617"/>
    </location>
</feature>
<feature type="compositionally biased region" description="Polar residues" evidence="1">
    <location>
        <begin position="679"/>
        <end position="688"/>
    </location>
</feature>
<feature type="compositionally biased region" description="Polar residues" evidence="1">
    <location>
        <begin position="842"/>
        <end position="852"/>
    </location>
</feature>
<gene>
    <name evidence="2" type="ORF">ANCCAN_02849</name>
</gene>
<feature type="region of interest" description="Disordered" evidence="1">
    <location>
        <begin position="246"/>
        <end position="312"/>
    </location>
</feature>
<evidence type="ECO:0000313" key="2">
    <source>
        <dbReference type="EMBL" id="RCN51062.1"/>
    </source>
</evidence>
<feature type="compositionally biased region" description="Basic and acidic residues" evidence="1">
    <location>
        <begin position="689"/>
        <end position="701"/>
    </location>
</feature>
<reference evidence="2 3" key="1">
    <citation type="submission" date="2014-10" db="EMBL/GenBank/DDBJ databases">
        <title>Draft genome of the hookworm Ancylostoma caninum.</title>
        <authorList>
            <person name="Mitreva M."/>
        </authorList>
    </citation>
    <scope>NUCLEOTIDE SEQUENCE [LARGE SCALE GENOMIC DNA]</scope>
    <source>
        <strain evidence="2 3">Baltimore</strain>
    </source>
</reference>
<accession>A0A368H382</accession>
<feature type="region of interest" description="Disordered" evidence="1">
    <location>
        <begin position="103"/>
        <end position="131"/>
    </location>
</feature>
<feature type="region of interest" description="Disordered" evidence="1">
    <location>
        <begin position="375"/>
        <end position="460"/>
    </location>
</feature>
<organism evidence="2 3">
    <name type="scientific">Ancylostoma caninum</name>
    <name type="common">Dog hookworm</name>
    <dbReference type="NCBI Taxonomy" id="29170"/>
    <lineage>
        <taxon>Eukaryota</taxon>
        <taxon>Metazoa</taxon>
        <taxon>Ecdysozoa</taxon>
        <taxon>Nematoda</taxon>
        <taxon>Chromadorea</taxon>
        <taxon>Rhabditida</taxon>
        <taxon>Rhabditina</taxon>
        <taxon>Rhabditomorpha</taxon>
        <taxon>Strongyloidea</taxon>
        <taxon>Ancylostomatidae</taxon>
        <taxon>Ancylostomatinae</taxon>
        <taxon>Ancylostoma</taxon>
    </lineage>
</organism>
<feature type="compositionally biased region" description="Basic and acidic residues" evidence="1">
    <location>
        <begin position="375"/>
        <end position="393"/>
    </location>
</feature>
<evidence type="ECO:0000256" key="1">
    <source>
        <dbReference type="SAM" id="MobiDB-lite"/>
    </source>
</evidence>
<feature type="compositionally biased region" description="Polar residues" evidence="1">
    <location>
        <begin position="659"/>
        <end position="671"/>
    </location>
</feature>
<feature type="compositionally biased region" description="Polar residues" evidence="1">
    <location>
        <begin position="71"/>
        <end position="80"/>
    </location>
</feature>
<dbReference type="Proteomes" id="UP000252519">
    <property type="component" value="Unassembled WGS sequence"/>
</dbReference>
<proteinExistence type="predicted"/>
<dbReference type="AlphaFoldDB" id="A0A368H382"/>
<feature type="region of interest" description="Disordered" evidence="1">
    <location>
        <begin position="656"/>
        <end position="711"/>
    </location>
</feature>
<feature type="compositionally biased region" description="Polar residues" evidence="1">
    <location>
        <begin position="441"/>
        <end position="451"/>
    </location>
</feature>
<feature type="region of interest" description="Disordered" evidence="1">
    <location>
        <begin position="55"/>
        <end position="86"/>
    </location>
</feature>
<evidence type="ECO:0000313" key="3">
    <source>
        <dbReference type="Proteomes" id="UP000252519"/>
    </source>
</evidence>